<organism evidence="6 7">
    <name type="scientific">Streptomyces smaragdinus</name>
    <dbReference type="NCBI Taxonomy" id="2585196"/>
    <lineage>
        <taxon>Bacteria</taxon>
        <taxon>Bacillati</taxon>
        <taxon>Actinomycetota</taxon>
        <taxon>Actinomycetes</taxon>
        <taxon>Kitasatosporales</taxon>
        <taxon>Streptomycetaceae</taxon>
        <taxon>Streptomyces</taxon>
    </lineage>
</organism>
<gene>
    <name evidence="6" type="ORF">SRB5_13500</name>
</gene>
<evidence type="ECO:0000313" key="7">
    <source>
        <dbReference type="Proteomes" id="UP000466345"/>
    </source>
</evidence>
<keyword evidence="7" id="KW-1185">Reference proteome</keyword>
<comment type="caution">
    <text evidence="6">The sequence shown here is derived from an EMBL/GenBank/DDBJ whole genome shotgun (WGS) entry which is preliminary data.</text>
</comment>
<protein>
    <recommendedName>
        <fullName evidence="5">HTH tetR-type domain-containing protein</fullName>
    </recommendedName>
</protein>
<keyword evidence="2 4" id="KW-0238">DNA-binding</keyword>
<dbReference type="PANTHER" id="PTHR30055:SF239">
    <property type="entry name" value="TRANSCRIPTIONAL REGULATORY PROTEIN"/>
    <property type="match status" value="1"/>
</dbReference>
<dbReference type="InterPro" id="IPR001647">
    <property type="entry name" value="HTH_TetR"/>
</dbReference>
<dbReference type="InterPro" id="IPR003012">
    <property type="entry name" value="Tet_transcr_reg_TetR"/>
</dbReference>
<dbReference type="EMBL" id="WEGJ01000003">
    <property type="protein sequence ID" value="MQY11235.1"/>
    <property type="molecule type" value="Genomic_DNA"/>
</dbReference>
<name>A0A7K0CCP7_9ACTN</name>
<dbReference type="SUPFAM" id="SSF46689">
    <property type="entry name" value="Homeodomain-like"/>
    <property type="match status" value="1"/>
</dbReference>
<dbReference type="Proteomes" id="UP000466345">
    <property type="component" value="Unassembled WGS sequence"/>
</dbReference>
<dbReference type="GO" id="GO:0045892">
    <property type="term" value="P:negative regulation of DNA-templated transcription"/>
    <property type="evidence" value="ECO:0007669"/>
    <property type="project" value="InterPro"/>
</dbReference>
<dbReference type="PRINTS" id="PR00455">
    <property type="entry name" value="HTHTETR"/>
</dbReference>
<dbReference type="Pfam" id="PF00440">
    <property type="entry name" value="TetR_N"/>
    <property type="match status" value="1"/>
</dbReference>
<sequence>MAPSATDRVRRKVSVVPDAPAELGPRALQIVGAARELLEEEGADALTMRRLADRLGIKAPSLYKHFADKAALEARLITLFFTELAAALEAAPDFPGLAVAYRAYAMAHPHLYTLSTDRPLPRESLPPGLEERAAWPLVRVLDGDEIRARAAWAFAHGMVVLEIAGRFPPGADLDTTWRVGAAAFLR</sequence>
<dbReference type="PRINTS" id="PR00400">
    <property type="entry name" value="TETREPRESSOR"/>
</dbReference>
<evidence type="ECO:0000259" key="5">
    <source>
        <dbReference type="PROSITE" id="PS50977"/>
    </source>
</evidence>
<feature type="DNA-binding region" description="H-T-H motif" evidence="4">
    <location>
        <begin position="47"/>
        <end position="66"/>
    </location>
</feature>
<dbReference type="Pfam" id="PF13305">
    <property type="entry name" value="TetR_C_33"/>
    <property type="match status" value="1"/>
</dbReference>
<accession>A0A7K0CCP7</accession>
<dbReference type="InterPro" id="IPR025996">
    <property type="entry name" value="MT1864/Rv1816-like_C"/>
</dbReference>
<evidence type="ECO:0000256" key="4">
    <source>
        <dbReference type="PROSITE-ProRule" id="PRU00335"/>
    </source>
</evidence>
<dbReference type="InterPro" id="IPR036271">
    <property type="entry name" value="Tet_transcr_reg_TetR-rel_C_sf"/>
</dbReference>
<dbReference type="InterPro" id="IPR009057">
    <property type="entry name" value="Homeodomain-like_sf"/>
</dbReference>
<dbReference type="GO" id="GO:0000976">
    <property type="term" value="F:transcription cis-regulatory region binding"/>
    <property type="evidence" value="ECO:0007669"/>
    <property type="project" value="TreeGrafter"/>
</dbReference>
<proteinExistence type="predicted"/>
<keyword evidence="3" id="KW-0804">Transcription</keyword>
<dbReference type="OrthoDB" id="71867at2"/>
<dbReference type="PANTHER" id="PTHR30055">
    <property type="entry name" value="HTH-TYPE TRANSCRIPTIONAL REGULATOR RUTR"/>
    <property type="match status" value="1"/>
</dbReference>
<evidence type="ECO:0000256" key="2">
    <source>
        <dbReference type="ARBA" id="ARBA00023125"/>
    </source>
</evidence>
<dbReference type="AlphaFoldDB" id="A0A7K0CCP7"/>
<evidence type="ECO:0000256" key="3">
    <source>
        <dbReference type="ARBA" id="ARBA00023163"/>
    </source>
</evidence>
<reference evidence="6 7" key="1">
    <citation type="submission" date="2019-10" db="EMBL/GenBank/DDBJ databases">
        <title>Streptomyces smaragdinus sp. nov. and Streptomyces fabii sp. nov., isolated from the gut of fungus growing-termite Macrotermes natalensis.</title>
        <authorList>
            <person name="Schwitalla J."/>
            <person name="Benndorf R."/>
            <person name="Martin K."/>
            <person name="De Beer W."/>
            <person name="Kaster A.-K."/>
            <person name="Vollmers J."/>
            <person name="Poulsen M."/>
            <person name="Beemelmanns C."/>
        </authorList>
    </citation>
    <scope>NUCLEOTIDE SEQUENCE [LARGE SCALE GENOMIC DNA]</scope>
    <source>
        <strain evidence="6 7">RB5</strain>
    </source>
</reference>
<evidence type="ECO:0000313" key="6">
    <source>
        <dbReference type="EMBL" id="MQY11235.1"/>
    </source>
</evidence>
<dbReference type="Gene3D" id="1.10.357.10">
    <property type="entry name" value="Tetracycline Repressor, domain 2"/>
    <property type="match status" value="1"/>
</dbReference>
<evidence type="ECO:0000256" key="1">
    <source>
        <dbReference type="ARBA" id="ARBA00023015"/>
    </source>
</evidence>
<dbReference type="SUPFAM" id="SSF48498">
    <property type="entry name" value="Tetracyclin repressor-like, C-terminal domain"/>
    <property type="match status" value="1"/>
</dbReference>
<feature type="domain" description="HTH tetR-type" evidence="5">
    <location>
        <begin position="24"/>
        <end position="84"/>
    </location>
</feature>
<dbReference type="PROSITE" id="PS50977">
    <property type="entry name" value="HTH_TETR_2"/>
    <property type="match status" value="1"/>
</dbReference>
<dbReference type="InterPro" id="IPR050109">
    <property type="entry name" value="HTH-type_TetR-like_transc_reg"/>
</dbReference>
<dbReference type="Gene3D" id="1.10.10.60">
    <property type="entry name" value="Homeodomain-like"/>
    <property type="match status" value="1"/>
</dbReference>
<keyword evidence="1" id="KW-0805">Transcription regulation</keyword>
<dbReference type="GO" id="GO:0003700">
    <property type="term" value="F:DNA-binding transcription factor activity"/>
    <property type="evidence" value="ECO:0007669"/>
    <property type="project" value="TreeGrafter"/>
</dbReference>
<dbReference type="GO" id="GO:0046677">
    <property type="term" value="P:response to antibiotic"/>
    <property type="evidence" value="ECO:0007669"/>
    <property type="project" value="InterPro"/>
</dbReference>